<dbReference type="InterPro" id="IPR018214">
    <property type="entry name" value="GluRdtase_CS"/>
</dbReference>
<dbReference type="AlphaFoldDB" id="A0A949JXG5"/>
<dbReference type="EC" id="1.2.1.70" evidence="3 8"/>
<feature type="binding site" evidence="8 10">
    <location>
        <begin position="49"/>
        <end position="52"/>
    </location>
    <ligand>
        <name>substrate</name>
    </ligand>
</feature>
<evidence type="ECO:0000256" key="4">
    <source>
        <dbReference type="ARBA" id="ARBA00022857"/>
    </source>
</evidence>
<dbReference type="InterPro" id="IPR006151">
    <property type="entry name" value="Shikm_DH/Glu-tRNA_Rdtase"/>
</dbReference>
<evidence type="ECO:0000256" key="3">
    <source>
        <dbReference type="ARBA" id="ARBA00012970"/>
    </source>
</evidence>
<comment type="catalytic activity">
    <reaction evidence="7 8 12">
        <text>(S)-4-amino-5-oxopentanoate + tRNA(Glu) + NADP(+) = L-glutamyl-tRNA(Glu) + NADPH + H(+)</text>
        <dbReference type="Rhea" id="RHEA:12344"/>
        <dbReference type="Rhea" id="RHEA-COMP:9663"/>
        <dbReference type="Rhea" id="RHEA-COMP:9680"/>
        <dbReference type="ChEBI" id="CHEBI:15378"/>
        <dbReference type="ChEBI" id="CHEBI:57501"/>
        <dbReference type="ChEBI" id="CHEBI:57783"/>
        <dbReference type="ChEBI" id="CHEBI:58349"/>
        <dbReference type="ChEBI" id="CHEBI:78442"/>
        <dbReference type="ChEBI" id="CHEBI:78520"/>
        <dbReference type="EC" id="1.2.1.70"/>
    </reaction>
</comment>
<accession>A0A949JXG5</accession>
<comment type="caution">
    <text evidence="8">Lacks conserved residue(s) required for the propagation of feature annotation.</text>
</comment>
<dbReference type="PANTHER" id="PTHR43013:SF1">
    <property type="entry name" value="GLUTAMYL-TRNA REDUCTASE"/>
    <property type="match status" value="1"/>
</dbReference>
<feature type="domain" description="Quinate/shikimate 5-dehydrogenase/glutamyl-tRNA reductase" evidence="14">
    <location>
        <begin position="169"/>
        <end position="294"/>
    </location>
</feature>
<evidence type="ECO:0000313" key="16">
    <source>
        <dbReference type="EMBL" id="MBU9736409.1"/>
    </source>
</evidence>
<dbReference type="SUPFAM" id="SSF51735">
    <property type="entry name" value="NAD(P)-binding Rossmann-fold domains"/>
    <property type="match status" value="1"/>
</dbReference>
<feature type="binding site" evidence="8 10">
    <location>
        <position position="104"/>
    </location>
    <ligand>
        <name>substrate</name>
    </ligand>
</feature>
<dbReference type="InterPro" id="IPR015895">
    <property type="entry name" value="4pyrrol_synth_GluRdtase_N"/>
</dbReference>
<keyword evidence="17" id="KW-1185">Reference proteome</keyword>
<dbReference type="GO" id="GO:0008883">
    <property type="term" value="F:glutamyl-tRNA reductase activity"/>
    <property type="evidence" value="ECO:0007669"/>
    <property type="project" value="UniProtKB-UniRule"/>
</dbReference>
<name>A0A949JXG5_9FIRM</name>
<keyword evidence="4 8" id="KW-0521">NADP</keyword>
<dbReference type="PROSITE" id="PS00747">
    <property type="entry name" value="GLUTR"/>
    <property type="match status" value="1"/>
</dbReference>
<dbReference type="FunFam" id="3.30.460.30:FF:000001">
    <property type="entry name" value="Glutamyl-tRNA reductase"/>
    <property type="match status" value="1"/>
</dbReference>
<comment type="similarity">
    <text evidence="2 8 12">Belongs to the glutamyl-tRNA reductase family.</text>
</comment>
<evidence type="ECO:0000259" key="13">
    <source>
        <dbReference type="Pfam" id="PF00745"/>
    </source>
</evidence>
<feature type="domain" description="Tetrapyrrole biosynthesis glutamyl-tRNA reductase dimerisation" evidence="13">
    <location>
        <begin position="308"/>
        <end position="401"/>
    </location>
</feature>
<comment type="miscellaneous">
    <text evidence="8">During catalysis, the active site Cys acts as a nucleophile attacking the alpha-carbonyl group of tRNA-bound glutamate with the formation of a thioester intermediate between enzyme and glutamate, and the concomitant release of tRNA(Glu). The thioester intermediate is finally reduced by direct hydride transfer from NADPH, to form the product GSA.</text>
</comment>
<sequence>MNISMVGIDYQKANIEVREQFSFTKTQGMEFCEQAAARHEMAGCILISTCNRTELWCSDAGESPFSILMQERGLDGDVYEEHFTSRQGEEAVTYLFELACGMHSQIFGEDQILTQIREALNRSRECGCADSVLETLFRSAVTAAKQVKTEVRLTARDMSIPEGAAALLEDRYGPLEGRRCMVIGNGEMGRLMTRILIDRGARVAMTLRQYKKHDVVIPKECEVILYEERYQHLRDKDLIFSATVSPHYTIEAEKVCRAMAPDRSYIFVDLAVPRDIEPAVGRLTGAILYDTDMLGMVNGHDERLVTRARVILKEHMDEFRTWYYFREWIPAVQRIGKTAGRITNAKLTKVYREVDQALEEPEEFKRNVRKAAEKSVTKILYGLKNHLSPEQWKDCITALEESAGDCEKS</sequence>
<dbReference type="GO" id="GO:0019353">
    <property type="term" value="P:protoporphyrinogen IX biosynthetic process from glutamate"/>
    <property type="evidence" value="ECO:0007669"/>
    <property type="project" value="TreeGrafter"/>
</dbReference>
<evidence type="ECO:0000259" key="15">
    <source>
        <dbReference type="Pfam" id="PF05201"/>
    </source>
</evidence>
<reference evidence="16" key="1">
    <citation type="submission" date="2021-06" db="EMBL/GenBank/DDBJ databases">
        <title>Description of novel taxa of the family Lachnospiraceae.</title>
        <authorList>
            <person name="Chaplin A.V."/>
            <person name="Sokolova S.R."/>
            <person name="Pikina A.P."/>
            <person name="Korzhanova M."/>
            <person name="Belova V."/>
            <person name="Korostin D."/>
            <person name="Efimov B.A."/>
        </authorList>
    </citation>
    <scope>NUCLEOTIDE SEQUENCE</scope>
    <source>
        <strain evidence="16">ASD5720</strain>
    </source>
</reference>
<dbReference type="Gene3D" id="3.30.460.30">
    <property type="entry name" value="Glutamyl-tRNA reductase, N-terminal domain"/>
    <property type="match status" value="1"/>
</dbReference>
<dbReference type="Pfam" id="PF01488">
    <property type="entry name" value="Shikimate_DH"/>
    <property type="match status" value="1"/>
</dbReference>
<dbReference type="HAMAP" id="MF_00087">
    <property type="entry name" value="Glu_tRNA_reductase"/>
    <property type="match status" value="1"/>
</dbReference>
<dbReference type="GO" id="GO:0050661">
    <property type="term" value="F:NADP binding"/>
    <property type="evidence" value="ECO:0007669"/>
    <property type="project" value="InterPro"/>
</dbReference>
<dbReference type="PANTHER" id="PTHR43013">
    <property type="entry name" value="GLUTAMYL-TRNA REDUCTASE"/>
    <property type="match status" value="1"/>
</dbReference>
<feature type="binding site" evidence="8 10">
    <location>
        <begin position="109"/>
        <end position="111"/>
    </location>
    <ligand>
        <name>substrate</name>
    </ligand>
</feature>
<evidence type="ECO:0000313" key="17">
    <source>
        <dbReference type="Proteomes" id="UP000712157"/>
    </source>
</evidence>
<gene>
    <name evidence="8 16" type="primary">hemA</name>
    <name evidence="16" type="ORF">KTH89_07665</name>
</gene>
<dbReference type="EMBL" id="JAHQCW010000009">
    <property type="protein sequence ID" value="MBU9736409.1"/>
    <property type="molecule type" value="Genomic_DNA"/>
</dbReference>
<keyword evidence="5 8" id="KW-0560">Oxidoreductase</keyword>
<dbReference type="Proteomes" id="UP000712157">
    <property type="component" value="Unassembled WGS sequence"/>
</dbReference>
<feature type="binding site" evidence="8 10">
    <location>
        <position position="115"/>
    </location>
    <ligand>
        <name>substrate</name>
    </ligand>
</feature>
<evidence type="ECO:0000256" key="10">
    <source>
        <dbReference type="PIRSR" id="PIRSR000445-2"/>
    </source>
</evidence>
<comment type="caution">
    <text evidence="16">The sequence shown here is derived from an EMBL/GenBank/DDBJ whole genome shotgun (WGS) entry which is preliminary data.</text>
</comment>
<dbReference type="Pfam" id="PF00745">
    <property type="entry name" value="GlutR_dimer"/>
    <property type="match status" value="1"/>
</dbReference>
<dbReference type="NCBIfam" id="TIGR01035">
    <property type="entry name" value="hemA"/>
    <property type="match status" value="1"/>
</dbReference>
<dbReference type="InterPro" id="IPR000343">
    <property type="entry name" value="4pyrrol_synth_GluRdtase"/>
</dbReference>
<proteinExistence type="inferred from homology"/>
<dbReference type="SUPFAM" id="SSF69742">
    <property type="entry name" value="Glutamyl tRNA-reductase catalytic, N-terminal domain"/>
    <property type="match status" value="1"/>
</dbReference>
<comment type="subunit">
    <text evidence="8">Homodimer.</text>
</comment>
<dbReference type="Gene3D" id="3.40.50.720">
    <property type="entry name" value="NAD(P)-binding Rossmann-like Domain"/>
    <property type="match status" value="1"/>
</dbReference>
<evidence type="ECO:0000256" key="5">
    <source>
        <dbReference type="ARBA" id="ARBA00023002"/>
    </source>
</evidence>
<evidence type="ECO:0000256" key="6">
    <source>
        <dbReference type="ARBA" id="ARBA00023244"/>
    </source>
</evidence>
<evidence type="ECO:0000256" key="9">
    <source>
        <dbReference type="PIRSR" id="PIRSR000445-1"/>
    </source>
</evidence>
<comment type="pathway">
    <text evidence="1 8 12">Porphyrin-containing compound metabolism; protoporphyrin-IX biosynthesis; 5-aminolevulinate from L-glutamyl-tRNA(Glu): step 1/2.</text>
</comment>
<dbReference type="InterPro" id="IPR036291">
    <property type="entry name" value="NAD(P)-bd_dom_sf"/>
</dbReference>
<dbReference type="InterPro" id="IPR036343">
    <property type="entry name" value="GluRdtase_N_sf"/>
</dbReference>
<dbReference type="PIRSF" id="PIRSF000445">
    <property type="entry name" value="4pyrrol_synth_GluRdtase"/>
    <property type="match status" value="1"/>
</dbReference>
<evidence type="ECO:0000259" key="14">
    <source>
        <dbReference type="Pfam" id="PF01488"/>
    </source>
</evidence>
<comment type="domain">
    <text evidence="8">Possesses an unusual extended V-shaped dimeric structure with each monomer consisting of three distinct domains arranged along a curved 'spinal' alpha-helix. The N-terminal catalytic domain specifically recognizes the glutamate moiety of the substrate. The second domain is the NADPH-binding domain, and the third C-terminal domain is responsible for dimerization.</text>
</comment>
<evidence type="ECO:0000256" key="11">
    <source>
        <dbReference type="PIRSR" id="PIRSR000445-3"/>
    </source>
</evidence>
<keyword evidence="6 8" id="KW-0627">Porphyrin biosynthesis</keyword>
<dbReference type="Pfam" id="PF05201">
    <property type="entry name" value="GlutR_N"/>
    <property type="match status" value="1"/>
</dbReference>
<evidence type="ECO:0000256" key="8">
    <source>
        <dbReference type="HAMAP-Rule" id="MF_00087"/>
    </source>
</evidence>
<protein>
    <recommendedName>
        <fullName evidence="3 8">Glutamyl-tRNA reductase</fullName>
        <shortName evidence="8">GluTR</shortName>
        <ecNumber evidence="3 8">1.2.1.70</ecNumber>
    </recommendedName>
</protein>
<evidence type="ECO:0000256" key="7">
    <source>
        <dbReference type="ARBA" id="ARBA00047464"/>
    </source>
</evidence>
<dbReference type="RefSeq" id="WP_238721271.1">
    <property type="nucleotide sequence ID" value="NZ_JAHQCW010000009.1"/>
</dbReference>
<comment type="function">
    <text evidence="8">Catalyzes the NADPH-dependent reduction of glutamyl-tRNA(Glu) to glutamate 1-semialdehyde (GSA).</text>
</comment>
<dbReference type="InterPro" id="IPR015896">
    <property type="entry name" value="4pyrrol_synth_GluRdtase_dimer"/>
</dbReference>
<evidence type="ECO:0000256" key="1">
    <source>
        <dbReference type="ARBA" id="ARBA00005059"/>
    </source>
</evidence>
<feature type="domain" description="Glutamyl-tRNA reductase N-terminal" evidence="15">
    <location>
        <begin position="6"/>
        <end position="150"/>
    </location>
</feature>
<organism evidence="16 17">
    <name type="scientific">Diplocloster agilis</name>
    <dbReference type="NCBI Taxonomy" id="2850323"/>
    <lineage>
        <taxon>Bacteria</taxon>
        <taxon>Bacillati</taxon>
        <taxon>Bacillota</taxon>
        <taxon>Clostridia</taxon>
        <taxon>Lachnospirales</taxon>
        <taxon>Lachnospiraceae</taxon>
        <taxon>Diplocloster</taxon>
    </lineage>
</organism>
<evidence type="ECO:0000256" key="2">
    <source>
        <dbReference type="ARBA" id="ARBA00005916"/>
    </source>
</evidence>
<feature type="active site" description="Nucleophile" evidence="8 9">
    <location>
        <position position="50"/>
    </location>
</feature>
<feature type="binding site" evidence="8 11">
    <location>
        <begin position="184"/>
        <end position="189"/>
    </location>
    <ligand>
        <name>NADP(+)</name>
        <dbReference type="ChEBI" id="CHEBI:58349"/>
    </ligand>
</feature>
<evidence type="ECO:0000256" key="12">
    <source>
        <dbReference type="RuleBase" id="RU000584"/>
    </source>
</evidence>